<feature type="chain" id="PRO_5034356316" evidence="6">
    <location>
        <begin position="28"/>
        <end position="422"/>
    </location>
</feature>
<comment type="similarity">
    <text evidence="1">Belongs to the peptidase A1 family.</text>
</comment>
<dbReference type="Gene3D" id="2.40.70.10">
    <property type="entry name" value="Acid Proteases"/>
    <property type="match status" value="2"/>
</dbReference>
<keyword evidence="2" id="KW-0645">Protease</keyword>
<keyword evidence="8" id="KW-1185">Reference proteome</keyword>
<dbReference type="PANTHER" id="PTHR47967">
    <property type="entry name" value="OS07G0603500 PROTEIN-RELATED"/>
    <property type="match status" value="1"/>
</dbReference>
<evidence type="ECO:0000256" key="1">
    <source>
        <dbReference type="ARBA" id="ARBA00007447"/>
    </source>
</evidence>
<feature type="signal peptide" evidence="6">
    <location>
        <begin position="1"/>
        <end position="27"/>
    </location>
</feature>
<dbReference type="CDD" id="cd05476">
    <property type="entry name" value="pepsin_A_like_plant"/>
    <property type="match status" value="1"/>
</dbReference>
<evidence type="ECO:0000256" key="4">
    <source>
        <dbReference type="ARBA" id="ARBA00022801"/>
    </source>
</evidence>
<dbReference type="Proteomes" id="UP000694853">
    <property type="component" value="Unplaced"/>
</dbReference>
<dbReference type="GO" id="GO:0005576">
    <property type="term" value="C:extracellular region"/>
    <property type="evidence" value="ECO:0007669"/>
    <property type="project" value="TreeGrafter"/>
</dbReference>
<dbReference type="Pfam" id="PF14541">
    <property type="entry name" value="TAXi_C"/>
    <property type="match status" value="1"/>
</dbReference>
<dbReference type="GeneID" id="113866165"/>
<gene>
    <name evidence="9" type="primary">LOC113866165</name>
</gene>
<evidence type="ECO:0000313" key="8">
    <source>
        <dbReference type="Proteomes" id="UP000694853"/>
    </source>
</evidence>
<dbReference type="InterPro" id="IPR032861">
    <property type="entry name" value="TAXi_N"/>
</dbReference>
<dbReference type="Pfam" id="PF14543">
    <property type="entry name" value="TAXi_N"/>
    <property type="match status" value="1"/>
</dbReference>
<dbReference type="PANTHER" id="PTHR47967:SF66">
    <property type="entry name" value="ASPARTIC PROTEINASE CDR1-RELATED"/>
    <property type="match status" value="1"/>
</dbReference>
<name>A0A8B8LKR1_ABRPR</name>
<evidence type="ECO:0000259" key="7">
    <source>
        <dbReference type="PROSITE" id="PS51767"/>
    </source>
</evidence>
<evidence type="ECO:0000313" key="9">
    <source>
        <dbReference type="RefSeq" id="XP_027356850.1"/>
    </source>
</evidence>
<dbReference type="RefSeq" id="XP_027356850.1">
    <property type="nucleotide sequence ID" value="XM_027501049.1"/>
</dbReference>
<dbReference type="KEGG" id="aprc:113866165"/>
<reference evidence="8" key="1">
    <citation type="journal article" date="2019" name="Toxins">
        <title>Detection of Abrin-Like and Prepropulchellin-Like Toxin Genes and Transcripts Using Whole Genome Sequencing and Full-Length Transcript Sequencing of Abrus precatorius.</title>
        <authorList>
            <person name="Hovde B.T."/>
            <person name="Daligault H.E."/>
            <person name="Hanschen E.R."/>
            <person name="Kunde Y.A."/>
            <person name="Johnson M.B."/>
            <person name="Starkenburg S.R."/>
            <person name="Johnson S.L."/>
        </authorList>
    </citation>
    <scope>NUCLEOTIDE SEQUENCE [LARGE SCALE GENOMIC DNA]</scope>
</reference>
<accession>A0A8B8LKR1</accession>
<feature type="domain" description="Peptidase A1" evidence="7">
    <location>
        <begin position="74"/>
        <end position="416"/>
    </location>
</feature>
<dbReference type="SUPFAM" id="SSF50630">
    <property type="entry name" value="Acid proteases"/>
    <property type="match status" value="1"/>
</dbReference>
<sequence length="422" mass="46210">MATIACYSSLSLFFLSLCLHNIVLTNAFNGGFGVELVHRKSPKSPFYGSINHVNKGSAPRNTPEISLGWDEYEYFLSYSIGTPPFQIFGFFDISADITWMQCKPCSPYEQTPPLFDPLKSSTYKTLPCSSTTCTSVPNTTCSLDYKHICNYFRDDYISRTQGDLSVDTFTLKSTSGNLMQFPRTVIGCGHDNLAAFGEEISGVVSFGRGPTSLVSQLDSLIGGKFSYCLAPAFSHPNSSSIIKFGNDAVVSGEGTVSTPIYQKDPKASYFVHIEAFSVGKERIELGNSTLGSSGDGNAIIGTQEVETYFPNDVYSKLASAVKRVVKSKRVRIRDKPSILCYDSGSKPPQVPIITLHFKGADIQLNALNTFAPVAKRIYCLAFTNICHKKPYAILGSLVQQNFLVGFDLPKNIVSFKPKDCAK</sequence>
<keyword evidence="3" id="KW-0064">Aspartyl protease</keyword>
<dbReference type="AlphaFoldDB" id="A0A8B8LKR1"/>
<evidence type="ECO:0000256" key="2">
    <source>
        <dbReference type="ARBA" id="ARBA00022670"/>
    </source>
</evidence>
<evidence type="ECO:0000256" key="3">
    <source>
        <dbReference type="ARBA" id="ARBA00022750"/>
    </source>
</evidence>
<dbReference type="InterPro" id="IPR032799">
    <property type="entry name" value="TAXi_C"/>
</dbReference>
<dbReference type="InterPro" id="IPR033121">
    <property type="entry name" value="PEPTIDASE_A1"/>
</dbReference>
<dbReference type="GO" id="GO:0006508">
    <property type="term" value="P:proteolysis"/>
    <property type="evidence" value="ECO:0007669"/>
    <property type="project" value="UniProtKB-KW"/>
</dbReference>
<protein>
    <submittedName>
        <fullName evidence="9">Aspartic proteinase CDR1-like</fullName>
    </submittedName>
</protein>
<keyword evidence="6" id="KW-0732">Signal</keyword>
<evidence type="ECO:0000256" key="6">
    <source>
        <dbReference type="SAM" id="SignalP"/>
    </source>
</evidence>
<proteinExistence type="inferred from homology"/>
<keyword evidence="5" id="KW-0325">Glycoprotein</keyword>
<dbReference type="InterPro" id="IPR021109">
    <property type="entry name" value="Peptidase_aspartic_dom_sf"/>
</dbReference>
<reference evidence="9" key="2">
    <citation type="submission" date="2025-08" db="UniProtKB">
        <authorList>
            <consortium name="RefSeq"/>
        </authorList>
    </citation>
    <scope>IDENTIFICATION</scope>
    <source>
        <tissue evidence="9">Young leaves</tissue>
    </source>
</reference>
<keyword evidence="4" id="KW-0378">Hydrolase</keyword>
<dbReference type="InterPro" id="IPR034161">
    <property type="entry name" value="Pepsin-like_plant"/>
</dbReference>
<dbReference type="PROSITE" id="PS51767">
    <property type="entry name" value="PEPTIDASE_A1"/>
    <property type="match status" value="1"/>
</dbReference>
<dbReference type="InterPro" id="IPR051708">
    <property type="entry name" value="Plant_Aspart_Prot_A1"/>
</dbReference>
<dbReference type="GO" id="GO:0004190">
    <property type="term" value="F:aspartic-type endopeptidase activity"/>
    <property type="evidence" value="ECO:0007669"/>
    <property type="project" value="UniProtKB-KW"/>
</dbReference>
<evidence type="ECO:0000256" key="5">
    <source>
        <dbReference type="ARBA" id="ARBA00023180"/>
    </source>
</evidence>
<dbReference type="OrthoDB" id="2747330at2759"/>
<organism evidence="8 9">
    <name type="scientific">Abrus precatorius</name>
    <name type="common">Indian licorice</name>
    <name type="synonym">Glycine abrus</name>
    <dbReference type="NCBI Taxonomy" id="3816"/>
    <lineage>
        <taxon>Eukaryota</taxon>
        <taxon>Viridiplantae</taxon>
        <taxon>Streptophyta</taxon>
        <taxon>Embryophyta</taxon>
        <taxon>Tracheophyta</taxon>
        <taxon>Spermatophyta</taxon>
        <taxon>Magnoliopsida</taxon>
        <taxon>eudicotyledons</taxon>
        <taxon>Gunneridae</taxon>
        <taxon>Pentapetalae</taxon>
        <taxon>rosids</taxon>
        <taxon>fabids</taxon>
        <taxon>Fabales</taxon>
        <taxon>Fabaceae</taxon>
        <taxon>Papilionoideae</taxon>
        <taxon>50 kb inversion clade</taxon>
        <taxon>NPAAA clade</taxon>
        <taxon>indigoferoid/millettioid clade</taxon>
        <taxon>Abreae</taxon>
        <taxon>Abrus</taxon>
    </lineage>
</organism>